<gene>
    <name evidence="4 5" type="primary">LOC120280357</name>
</gene>
<feature type="region of interest" description="Disordered" evidence="1">
    <location>
        <begin position="1"/>
        <end position="32"/>
    </location>
</feature>
<dbReference type="GeneID" id="120280357"/>
<dbReference type="AlphaFoldDB" id="A0AB40CXC6"/>
<dbReference type="PANTHER" id="PTHR42851:SF12">
    <property type="entry name" value="PWWP DOMAIN PROTEIN"/>
    <property type="match status" value="1"/>
</dbReference>
<dbReference type="Proteomes" id="UP001515500">
    <property type="component" value="Chromosome 17"/>
</dbReference>
<dbReference type="CDD" id="cd05162">
    <property type="entry name" value="PWWP"/>
    <property type="match status" value="1"/>
</dbReference>
<reference evidence="4 5" key="1">
    <citation type="submission" date="2025-04" db="UniProtKB">
        <authorList>
            <consortium name="RefSeq"/>
        </authorList>
    </citation>
    <scope>IDENTIFICATION</scope>
</reference>
<evidence type="ECO:0000259" key="2">
    <source>
        <dbReference type="PROSITE" id="PS50812"/>
    </source>
</evidence>
<feature type="compositionally biased region" description="Acidic residues" evidence="1">
    <location>
        <begin position="306"/>
        <end position="318"/>
    </location>
</feature>
<dbReference type="PANTHER" id="PTHR42851">
    <property type="entry name" value="ALDOLASE-RELATED"/>
    <property type="match status" value="1"/>
</dbReference>
<feature type="compositionally biased region" description="Basic and acidic residues" evidence="1">
    <location>
        <begin position="319"/>
        <end position="341"/>
    </location>
</feature>
<dbReference type="InterPro" id="IPR000313">
    <property type="entry name" value="PWWP_dom"/>
</dbReference>
<organism evidence="3 4">
    <name type="scientific">Dioscorea cayennensis subsp. rotundata</name>
    <name type="common">White Guinea yam</name>
    <name type="synonym">Dioscorea rotundata</name>
    <dbReference type="NCBI Taxonomy" id="55577"/>
    <lineage>
        <taxon>Eukaryota</taxon>
        <taxon>Viridiplantae</taxon>
        <taxon>Streptophyta</taxon>
        <taxon>Embryophyta</taxon>
        <taxon>Tracheophyta</taxon>
        <taxon>Spermatophyta</taxon>
        <taxon>Magnoliopsida</taxon>
        <taxon>Liliopsida</taxon>
        <taxon>Dioscoreales</taxon>
        <taxon>Dioscoreaceae</taxon>
        <taxon>Dioscorea</taxon>
    </lineage>
</organism>
<feature type="compositionally biased region" description="Basic and acidic residues" evidence="1">
    <location>
        <begin position="850"/>
        <end position="868"/>
    </location>
</feature>
<sequence>MKPPEQSETLEELASENEAEEEPQTLESQIEEPVSRVLQSGTLGTVGSNPAFLVGNFVWGRVRTHPWWPGRVRDPELAVAAKRAVRKAPNSVFVSYFGDESYAWCQPMHLKPFKQEFAQMMAQSVSKGFVSAVRSALEEIGRCVEVEMACGCVDIEIPDGFLKQGSKEFAITAYAPAEFLQLVRDVAKNCMVVDMLEITVLRSWMFAFNRKSGHQRCGVVDLVDKCDLDAENDGMEDSWIDAPRKPEISEEKYKRRKERSMAKLIAEMDLNAVEVSDDVDSVVEEEENDNDVVVEEEEKHEVEEKNDNDDVEEEEKHEEEEKGNDVVEEEEKKHEEDEKANAKVVVDSGVVVGGEGTGSGKRERKKSKYLSYPYAHLSGIHGKQSVFLLGDFEVKTSKKASYSSSTKLAGSVAEVDLSDKEEDQKDLVSKLESISTSEILSEFLAAARDSLHLKWNRSAKTVRGFFAGYRSAFYSESSDFEAHQKKLAECGCLDRKITDDVKSNQSKEGESDRNSKKRKGGINGETKVKSLTKRRMKKDGIETVAPVELEHDALGGSDKARTPQKRMKKNETACVETSLDLAIPKRNSSGKTQKKKAKQSEDSEETLLNVGHPKSNLTAPSLNQLKKQMRIEGTNVQTVAHVPVETMNNSEEAKKSMIVLTNGKPSTDVDEELLDSPKVEKSRKKRRKIKADLDSKARTDLNLDASNGSGESRKKQKKTDENNSEGPAALLLSFTPGVNLPSRDEIVAAFSKYGSLNETDTEVMKDSGCARLVFMKSLDAENALHSRDKTGVFAPPNASYRVRYLPVNPSSPSSPPSSAAAANLIPNRPLPYIRKNLEQMISTLTSPLVSDKDAGSSDELKPDAKENLVGEMQGLLEKVNKLLNGPPAGSSS</sequence>
<name>A0AB40CXC6_DIOCR</name>
<feature type="region of interest" description="Disordered" evidence="1">
    <location>
        <begin position="646"/>
        <end position="728"/>
    </location>
</feature>
<evidence type="ECO:0000313" key="3">
    <source>
        <dbReference type="Proteomes" id="UP001515500"/>
    </source>
</evidence>
<dbReference type="SMART" id="SM00293">
    <property type="entry name" value="PWWP"/>
    <property type="match status" value="1"/>
</dbReference>
<dbReference type="RefSeq" id="XP_039143113.1">
    <property type="nucleotide sequence ID" value="XM_039287179.1"/>
</dbReference>
<dbReference type="Gene3D" id="2.30.30.140">
    <property type="match status" value="1"/>
</dbReference>
<protein>
    <submittedName>
        <fullName evidence="4 5">Serine/threonine-protein kinase ATM-like</fullName>
    </submittedName>
</protein>
<feature type="region of interest" description="Disordered" evidence="1">
    <location>
        <begin position="499"/>
        <end position="621"/>
    </location>
</feature>
<dbReference type="SUPFAM" id="SSF63748">
    <property type="entry name" value="Tudor/PWWP/MBT"/>
    <property type="match status" value="1"/>
</dbReference>
<accession>A0AB40CXC6</accession>
<dbReference type="PROSITE" id="PS50812">
    <property type="entry name" value="PWWP"/>
    <property type="match status" value="1"/>
</dbReference>
<feature type="compositionally biased region" description="Acidic residues" evidence="1">
    <location>
        <begin position="8"/>
        <end position="24"/>
    </location>
</feature>
<feature type="compositionally biased region" description="Basic and acidic residues" evidence="1">
    <location>
        <begin position="690"/>
        <end position="701"/>
    </location>
</feature>
<dbReference type="Pfam" id="PF00855">
    <property type="entry name" value="PWWP"/>
    <property type="match status" value="1"/>
</dbReference>
<feature type="region of interest" description="Disordered" evidence="1">
    <location>
        <begin position="845"/>
        <end position="872"/>
    </location>
</feature>
<feature type="region of interest" description="Disordered" evidence="1">
    <location>
        <begin position="276"/>
        <end position="365"/>
    </location>
</feature>
<feature type="compositionally biased region" description="Acidic residues" evidence="1">
    <location>
        <begin position="276"/>
        <end position="296"/>
    </location>
</feature>
<evidence type="ECO:0000313" key="5">
    <source>
        <dbReference type="RefSeq" id="XP_039143113.1"/>
    </source>
</evidence>
<dbReference type="InterPro" id="IPR053063">
    <property type="entry name" value="PWWP_domain_containing_PDP"/>
</dbReference>
<keyword evidence="3" id="KW-1185">Reference proteome</keyword>
<evidence type="ECO:0000256" key="1">
    <source>
        <dbReference type="SAM" id="MobiDB-lite"/>
    </source>
</evidence>
<proteinExistence type="predicted"/>
<feature type="compositionally biased region" description="Basic and acidic residues" evidence="1">
    <location>
        <begin position="548"/>
        <end position="561"/>
    </location>
</feature>
<feature type="domain" description="PWWP" evidence="2">
    <location>
        <begin position="54"/>
        <end position="116"/>
    </location>
</feature>
<evidence type="ECO:0000313" key="4">
    <source>
        <dbReference type="RefSeq" id="XP_039143112.1"/>
    </source>
</evidence>
<feature type="compositionally biased region" description="Basic and acidic residues" evidence="1">
    <location>
        <begin position="499"/>
        <end position="514"/>
    </location>
</feature>
<dbReference type="RefSeq" id="XP_039143112.1">
    <property type="nucleotide sequence ID" value="XM_039287178.1"/>
</dbReference>